<name>A0A8J4XVT2_CHIOP</name>
<evidence type="ECO:0000256" key="1">
    <source>
        <dbReference type="SAM" id="MobiDB-lite"/>
    </source>
</evidence>
<proteinExistence type="predicted"/>
<dbReference type="EMBL" id="JACEEZ010020131">
    <property type="protein sequence ID" value="KAG0714936.1"/>
    <property type="molecule type" value="Genomic_DNA"/>
</dbReference>
<accession>A0A8J4XVT2</accession>
<protein>
    <submittedName>
        <fullName evidence="2">Uncharacterized protein</fullName>
    </submittedName>
</protein>
<feature type="region of interest" description="Disordered" evidence="1">
    <location>
        <begin position="178"/>
        <end position="201"/>
    </location>
</feature>
<sequence length="201" mass="22516">MSVHGSRPPFHPPLLLMICGSSKTCQSTTTSKYQEHVSVFGRHLWYLSEGLVGLALFDPQVNATMKRNIVRAIFEREATEDSPKRAALPATSSLPTKQLSDFASRGSNFLFESLKMKTSFLSKEPDTWSDDEDFKTCVAVVGGLRVINDTAERGIALIQAFNSKITKSEDQRQHLLQVVEEQRRSQPGTSKQDLTSKKRKQ</sequence>
<keyword evidence="3" id="KW-1185">Reference proteome</keyword>
<gene>
    <name evidence="2" type="ORF">GWK47_013120</name>
</gene>
<dbReference type="PANTHER" id="PTHR46113">
    <property type="entry name" value="SNAC DOMAIN-CONTAINING PROTEIN"/>
    <property type="match status" value="1"/>
</dbReference>
<comment type="caution">
    <text evidence="2">The sequence shown here is derived from an EMBL/GenBank/DDBJ whole genome shotgun (WGS) entry which is preliminary data.</text>
</comment>
<evidence type="ECO:0000313" key="3">
    <source>
        <dbReference type="Proteomes" id="UP000770661"/>
    </source>
</evidence>
<dbReference type="AlphaFoldDB" id="A0A8J4XVT2"/>
<dbReference type="Proteomes" id="UP000770661">
    <property type="component" value="Unassembled WGS sequence"/>
</dbReference>
<dbReference type="OrthoDB" id="7667520at2759"/>
<reference evidence="2" key="1">
    <citation type="submission" date="2020-07" db="EMBL/GenBank/DDBJ databases">
        <title>The High-quality genome of the commercially important snow crab, Chionoecetes opilio.</title>
        <authorList>
            <person name="Jeong J.-H."/>
            <person name="Ryu S."/>
        </authorList>
    </citation>
    <scope>NUCLEOTIDE SEQUENCE</scope>
    <source>
        <strain evidence="2">MADBK_172401_WGS</strain>
        <tissue evidence="2">Digestive gland</tissue>
    </source>
</reference>
<evidence type="ECO:0000313" key="2">
    <source>
        <dbReference type="EMBL" id="KAG0714936.1"/>
    </source>
</evidence>
<organism evidence="2 3">
    <name type="scientific">Chionoecetes opilio</name>
    <name type="common">Atlantic snow crab</name>
    <name type="synonym">Cancer opilio</name>
    <dbReference type="NCBI Taxonomy" id="41210"/>
    <lineage>
        <taxon>Eukaryota</taxon>
        <taxon>Metazoa</taxon>
        <taxon>Ecdysozoa</taxon>
        <taxon>Arthropoda</taxon>
        <taxon>Crustacea</taxon>
        <taxon>Multicrustacea</taxon>
        <taxon>Malacostraca</taxon>
        <taxon>Eumalacostraca</taxon>
        <taxon>Eucarida</taxon>
        <taxon>Decapoda</taxon>
        <taxon>Pleocyemata</taxon>
        <taxon>Brachyura</taxon>
        <taxon>Eubrachyura</taxon>
        <taxon>Majoidea</taxon>
        <taxon>Majidae</taxon>
        <taxon>Chionoecetes</taxon>
    </lineage>
</organism>
<dbReference type="PANTHER" id="PTHR46113:SF1">
    <property type="entry name" value="PEPTIDASE M17 LEUCYL AMINOPEPTIDASE N-TERMINAL DOMAIN-CONTAINING PROTEIN"/>
    <property type="match status" value="1"/>
</dbReference>